<gene>
    <name evidence="5" type="primary">yycJ</name>
    <name evidence="5" type="ORF">XYCOK13_32880</name>
</gene>
<dbReference type="Gene3D" id="3.60.15.10">
    <property type="entry name" value="Ribonuclease Z/Hydroxyacylglutathione hydrolase-like"/>
    <property type="match status" value="1"/>
</dbReference>
<sequence>MSLQFSILASGSSGNAMVVRNKEASLLVDAGLSAKKLAALMEARGVDAAKLDGILVTHEHADHIRGLGVMSRKYNLPIYANDRTWEAMRDQIGEIEEDKVRSFETGDRLDFGMLQVESYAISHDAAEPVGYVFHYEGCKLSLATDLGYVSPKVKEAISDSDVLILESNHDVDMLRVGRYPWNIKRRILSDTGHLSNEAAGEALCELASDRTRRVYLAHLSRDHNLMDLARLTVNNVLQERGITPKPNRMELMDTYYDRPTQWDALG</sequence>
<feature type="domain" description="Metallo-beta-lactamase" evidence="4">
    <location>
        <begin position="13"/>
        <end position="218"/>
    </location>
</feature>
<evidence type="ECO:0000313" key="5">
    <source>
        <dbReference type="EMBL" id="GIQ70464.1"/>
    </source>
</evidence>
<organism evidence="5 6">
    <name type="scientific">Xylanibacillus composti</name>
    <dbReference type="NCBI Taxonomy" id="1572762"/>
    <lineage>
        <taxon>Bacteria</taxon>
        <taxon>Bacillati</taxon>
        <taxon>Bacillota</taxon>
        <taxon>Bacilli</taxon>
        <taxon>Bacillales</taxon>
        <taxon>Paenibacillaceae</taxon>
        <taxon>Xylanibacillus</taxon>
    </lineage>
</organism>
<dbReference type="PANTHER" id="PTHR47619">
    <property type="entry name" value="METALLO-HYDROLASE YYCJ-RELATED"/>
    <property type="match status" value="1"/>
</dbReference>
<comment type="function">
    <text evidence="2">Counteracts the endogenous Pycsar antiviral defense system. Phosphodiesterase that enables metal-dependent hydrolysis of host cyclic nucleotide Pycsar defense signals such as cCMP and cUMP.</text>
</comment>
<evidence type="ECO:0000256" key="3">
    <source>
        <dbReference type="ARBA" id="ARBA00048505"/>
    </source>
</evidence>
<reference evidence="5" key="1">
    <citation type="submission" date="2021-04" db="EMBL/GenBank/DDBJ databases">
        <title>Draft genome sequence of Xylanibacillus composti strain K13.</title>
        <authorList>
            <person name="Uke A."/>
            <person name="Chhe C."/>
            <person name="Baramee S."/>
            <person name="Kosugi A."/>
        </authorList>
    </citation>
    <scope>NUCLEOTIDE SEQUENCE</scope>
    <source>
        <strain evidence="5">K13</strain>
    </source>
</reference>
<dbReference type="SUPFAM" id="SSF56281">
    <property type="entry name" value="Metallo-hydrolase/oxidoreductase"/>
    <property type="match status" value="1"/>
</dbReference>
<accession>A0A8J4H7M5</accession>
<dbReference type="InterPro" id="IPR001279">
    <property type="entry name" value="Metallo-B-lactamas"/>
</dbReference>
<keyword evidence="6" id="KW-1185">Reference proteome</keyword>
<dbReference type="RefSeq" id="WP_213413285.1">
    <property type="nucleotide sequence ID" value="NZ_BOVK01000049.1"/>
</dbReference>
<dbReference type="EMBL" id="BOVK01000049">
    <property type="protein sequence ID" value="GIQ70464.1"/>
    <property type="molecule type" value="Genomic_DNA"/>
</dbReference>
<dbReference type="Pfam" id="PF12706">
    <property type="entry name" value="Lactamase_B_2"/>
    <property type="match status" value="1"/>
</dbReference>
<dbReference type="InterPro" id="IPR052533">
    <property type="entry name" value="WalJ/YycJ-like"/>
</dbReference>
<comment type="catalytic activity">
    <reaction evidence="1">
        <text>3',5'-cyclic CMP + H2O = CMP + H(+)</text>
        <dbReference type="Rhea" id="RHEA:72675"/>
        <dbReference type="ChEBI" id="CHEBI:15377"/>
        <dbReference type="ChEBI" id="CHEBI:15378"/>
        <dbReference type="ChEBI" id="CHEBI:58003"/>
        <dbReference type="ChEBI" id="CHEBI:60377"/>
    </reaction>
    <physiologicalReaction direction="left-to-right" evidence="1">
        <dbReference type="Rhea" id="RHEA:72676"/>
    </physiologicalReaction>
</comment>
<dbReference type="AlphaFoldDB" id="A0A8J4H7M5"/>
<evidence type="ECO:0000256" key="2">
    <source>
        <dbReference type="ARBA" id="ARBA00034301"/>
    </source>
</evidence>
<protein>
    <submittedName>
        <fullName evidence="5">Putative metallo-hydrolase YycJ</fullName>
    </submittedName>
</protein>
<dbReference type="SMART" id="SM00849">
    <property type="entry name" value="Lactamase_B"/>
    <property type="match status" value="1"/>
</dbReference>
<evidence type="ECO:0000259" key="4">
    <source>
        <dbReference type="SMART" id="SM00849"/>
    </source>
</evidence>
<dbReference type="Proteomes" id="UP000677918">
    <property type="component" value="Unassembled WGS sequence"/>
</dbReference>
<name>A0A8J4H7M5_9BACL</name>
<comment type="catalytic activity">
    <reaction evidence="3">
        <text>3',5'-cyclic UMP + H2O = UMP + H(+)</text>
        <dbReference type="Rhea" id="RHEA:70575"/>
        <dbReference type="ChEBI" id="CHEBI:15377"/>
        <dbReference type="ChEBI" id="CHEBI:15378"/>
        <dbReference type="ChEBI" id="CHEBI:57865"/>
        <dbReference type="ChEBI" id="CHEBI:184387"/>
    </reaction>
    <physiologicalReaction direction="left-to-right" evidence="3">
        <dbReference type="Rhea" id="RHEA:70576"/>
    </physiologicalReaction>
</comment>
<comment type="caution">
    <text evidence="5">The sequence shown here is derived from an EMBL/GenBank/DDBJ whole genome shotgun (WGS) entry which is preliminary data.</text>
</comment>
<dbReference type="InterPro" id="IPR036866">
    <property type="entry name" value="RibonucZ/Hydroxyglut_hydro"/>
</dbReference>
<evidence type="ECO:0000313" key="6">
    <source>
        <dbReference type="Proteomes" id="UP000677918"/>
    </source>
</evidence>
<proteinExistence type="predicted"/>
<dbReference type="PANTHER" id="PTHR47619:SF1">
    <property type="entry name" value="EXODEOXYRIBONUCLEASE WALJ"/>
    <property type="match status" value="1"/>
</dbReference>
<evidence type="ECO:0000256" key="1">
    <source>
        <dbReference type="ARBA" id="ARBA00034221"/>
    </source>
</evidence>